<dbReference type="Proteomes" id="UP000224634">
    <property type="component" value="Unassembled WGS sequence"/>
</dbReference>
<dbReference type="EMBL" id="PDNA01000155">
    <property type="protein sequence ID" value="PGH08865.1"/>
    <property type="molecule type" value="Genomic_DNA"/>
</dbReference>
<accession>A0A2B7XIV5</accession>
<keyword evidence="2" id="KW-1185">Reference proteome</keyword>
<dbReference type="AlphaFoldDB" id="A0A2B7XIV5"/>
<gene>
    <name evidence="1" type="ORF">AJ80_07736</name>
</gene>
<reference evidence="1 2" key="1">
    <citation type="submission" date="2017-10" db="EMBL/GenBank/DDBJ databases">
        <title>Comparative genomics in systemic dimorphic fungi from Ajellomycetaceae.</title>
        <authorList>
            <person name="Munoz J.F."/>
            <person name="Mcewen J.G."/>
            <person name="Clay O.K."/>
            <person name="Cuomo C.A."/>
        </authorList>
    </citation>
    <scope>NUCLEOTIDE SEQUENCE [LARGE SCALE GENOMIC DNA]</scope>
    <source>
        <strain evidence="1 2">UAMH7299</strain>
    </source>
</reference>
<comment type="caution">
    <text evidence="1">The sequence shown here is derived from an EMBL/GenBank/DDBJ whole genome shotgun (WGS) entry which is preliminary data.</text>
</comment>
<sequence length="828" mass="95463">MSGNPHTDSNSDSESESGPIHIADLGDFKAYKAKPPCNCGHCLDGWYVFSDQKYPSFWYRGIISDESARETVTRYVQDAQEDRKYLLQRLVSQADTIVNRWRKKGRAKRRALLGEIAPDLCERRWLMPRYCYMPESDQGCQPGGRDPVHRSQLLLHWLSVEVLVTNPVVFFALLHNRTAYSAQDWASWDGDQLADSWSEGYFDVEYSSKCVVMRGPFYGELVDWEPGPAHRGEILGFPKARLILEAQAYLLGILRKIVDRILNGIDLSKTTASEKWNEMTKAGFRQTDQVEAWSPYTNQPFSAPPVFSIDHLISIAQTRTDAMGDHLWLLQADPAYMRRYIRLICQGNCYKQLARDFAGALVSLQMWLDFITHREWVWFKSECEYVKSVSERVGNRVLPCGCLPEEYNKALGGLEYLASRRVGCWSHGVWNLARERPGFSRNWDVRFRFDHEVFEYQEKIPMMTEDIFSKDPLEWCLCEMPRRRRDVYINLDIAQLFAFLEHHLSVSDRAEKERVDELLYRKLSDLAAVHEMWESVRLHRPRHTSHMDINEILKSRDRPAWKIEGVTKSVTMKEYTRLGRSLLQDFYDAPWPNGQKSLLWIARSQNIRKALENFWAKVRVLCRQSLGTSNFTENEICDVLAVISVHETREYIDSVQQEEESILEIIQTPSVSATTEVQEQWLSDNSIEPSQTPARREKIKTRPAEVLTTGEGIAHAAATPTTGCKGDKGLKVYVTKRSYDMLTLMFPASGEESTKGMKWDMFVHAMLDIGFSARNAGGSAVVFENGNGKIIFHKPHPTPNLDSVMLHSMGRRMAKWFGWRREVFELEA</sequence>
<dbReference type="STRING" id="1447883.A0A2B7XIV5"/>
<dbReference type="OrthoDB" id="2922289at2759"/>
<dbReference type="PANTHER" id="PTHR40788:SF1">
    <property type="entry name" value="IPA PROTEIN"/>
    <property type="match status" value="1"/>
</dbReference>
<name>A0A2B7XIV5_POLH7</name>
<proteinExistence type="predicted"/>
<dbReference type="PANTHER" id="PTHR40788">
    <property type="entry name" value="CLR5 DOMAIN-CONTAINING PROTEIN-RELATED"/>
    <property type="match status" value="1"/>
</dbReference>
<protein>
    <submittedName>
        <fullName evidence="1">Uncharacterized protein</fullName>
    </submittedName>
</protein>
<evidence type="ECO:0000313" key="2">
    <source>
        <dbReference type="Proteomes" id="UP000224634"/>
    </source>
</evidence>
<organism evidence="1 2">
    <name type="scientific">Polytolypa hystricis (strain UAMH7299)</name>
    <dbReference type="NCBI Taxonomy" id="1447883"/>
    <lineage>
        <taxon>Eukaryota</taxon>
        <taxon>Fungi</taxon>
        <taxon>Dikarya</taxon>
        <taxon>Ascomycota</taxon>
        <taxon>Pezizomycotina</taxon>
        <taxon>Eurotiomycetes</taxon>
        <taxon>Eurotiomycetidae</taxon>
        <taxon>Onygenales</taxon>
        <taxon>Onygenales incertae sedis</taxon>
        <taxon>Polytolypa</taxon>
    </lineage>
</organism>
<evidence type="ECO:0000313" key="1">
    <source>
        <dbReference type="EMBL" id="PGH08865.1"/>
    </source>
</evidence>